<feature type="domain" description="Endonuclease GajA/Old nuclease/RecF-like AAA" evidence="1">
    <location>
        <begin position="1"/>
        <end position="375"/>
    </location>
</feature>
<keyword evidence="3" id="KW-0378">Hydrolase</keyword>
<keyword evidence="3" id="KW-0269">Exonuclease</keyword>
<proteinExistence type="predicted"/>
<dbReference type="EMBL" id="CP009511">
    <property type="protein sequence ID" value="AKB61177.1"/>
    <property type="molecule type" value="Genomic_DNA"/>
</dbReference>
<keyword evidence="3" id="KW-0540">Nuclease</keyword>
<protein>
    <submittedName>
        <fullName evidence="3">Putative exonuclease</fullName>
    </submittedName>
</protein>
<dbReference type="Pfam" id="PF13175">
    <property type="entry name" value="AAA_15"/>
    <property type="match status" value="1"/>
</dbReference>
<dbReference type="PANTHER" id="PTHR43581">
    <property type="entry name" value="ATP/GTP PHOSPHATASE"/>
    <property type="match status" value="1"/>
</dbReference>
<organism evidence="3 4">
    <name type="scientific">Methanosarcina mazei SarPi</name>
    <dbReference type="NCBI Taxonomy" id="1434115"/>
    <lineage>
        <taxon>Archaea</taxon>
        <taxon>Methanobacteriati</taxon>
        <taxon>Methanobacteriota</taxon>
        <taxon>Stenosarchaea group</taxon>
        <taxon>Methanomicrobia</taxon>
        <taxon>Methanosarcinales</taxon>
        <taxon>Methanosarcinaceae</taxon>
        <taxon>Methanosarcina</taxon>
    </lineage>
</organism>
<accession>A0A0E3R7X1</accession>
<dbReference type="InterPro" id="IPR034139">
    <property type="entry name" value="TOPRIM_OLD"/>
</dbReference>
<evidence type="ECO:0000259" key="1">
    <source>
        <dbReference type="Pfam" id="PF13175"/>
    </source>
</evidence>
<reference evidence="3 4" key="1">
    <citation type="submission" date="2014-07" db="EMBL/GenBank/DDBJ databases">
        <title>Methanogenic archaea and the global carbon cycle.</title>
        <authorList>
            <person name="Henriksen J.R."/>
            <person name="Luke J."/>
            <person name="Reinhart S."/>
            <person name="Benedict M.N."/>
            <person name="Youngblut N.D."/>
            <person name="Metcalf M.E."/>
            <person name="Whitaker R.J."/>
            <person name="Metcalf W.W."/>
        </authorList>
    </citation>
    <scope>NUCLEOTIDE SEQUENCE [LARGE SCALE GENOMIC DNA]</scope>
    <source>
        <strain evidence="3 4">SarPi</strain>
    </source>
</reference>
<dbReference type="InterPro" id="IPR041685">
    <property type="entry name" value="AAA_GajA/Old/RecF-like"/>
</dbReference>
<dbReference type="SUPFAM" id="SSF52540">
    <property type="entry name" value="P-loop containing nucleoside triphosphate hydrolases"/>
    <property type="match status" value="1"/>
</dbReference>
<dbReference type="InterPro" id="IPR051396">
    <property type="entry name" value="Bact_Antivir_Def_Nuclease"/>
</dbReference>
<name>A0A0E3R7X1_METMZ</name>
<evidence type="ECO:0000313" key="4">
    <source>
        <dbReference type="Proteomes" id="UP000033116"/>
    </source>
</evidence>
<dbReference type="Pfam" id="PF20469">
    <property type="entry name" value="OLD-like_TOPRIM"/>
    <property type="match status" value="1"/>
</dbReference>
<dbReference type="PANTHER" id="PTHR43581:SF4">
    <property type="entry name" value="ATP_GTP PHOSPHATASE"/>
    <property type="match status" value="1"/>
</dbReference>
<sequence>MIIKKLKIKNFRCFGSKETVIEFENLTTIIGANSSGKTAILDALLKLFGRNGEERDIKISDFHVPKDKRPEEIVENELYIEAIIHFPELVNDKDWAEKTIPDLFNRMVVDKASGDPYVRIRLEALWKKSNLPEGDIECDLLFITNSEEDEITDEKRYPAKVSEIRSNIQMIYVPAIREPSYQLRNASGTILWRMFNGINWPEDINKKISEKTEPINSIFDNQAGIKQIQEIIGTQWSSFHRDQRYTQAKIKFISNDLDDILDRASIEFSPTEIPKSYSINTLGEGLRSLFYFSLVNSLLEVEYLSQKGLRKKDNGAVEEEKIFNLSPPVLTILAVEEPENHIAPQLLGRVIDNIDQIARKNNAQVILTSHSPSIVKRVETESIRYVRLNKENLCTHISKILLPKEQDEIYKYIKEAVTSYPEIYFARLVVLGEGDSEEIIIPKAIGVLDSKFDSCGISIVPLGGRFVNHFWKLLTDLDIPFITLLDLDSEREGGGWGRIKYVIEQLLENGYNLEEIFNFEEAKHLKRLNLESMHKWPLETLEDRVKLMKWVEYLEDYGVFFSDPLDLDFSMLKAFTNNYQNTAPINGGPRIPDKVTDPTKYKIKMETCIRYTLKESGGDGNTFDNSEKELMLWYPYLFLDRGKPGTHILAMTELDNELFKSNMPTSLIKLVQAINTKLKDDPFSSSDGLNI</sequence>
<dbReference type="HOGENOM" id="CLU_025620_1_0_2"/>
<dbReference type="GO" id="GO:0004527">
    <property type="term" value="F:exonuclease activity"/>
    <property type="evidence" value="ECO:0007669"/>
    <property type="project" value="UniProtKB-KW"/>
</dbReference>
<feature type="domain" description="OLD protein-like TOPRIM" evidence="2">
    <location>
        <begin position="425"/>
        <end position="488"/>
    </location>
</feature>
<evidence type="ECO:0000259" key="2">
    <source>
        <dbReference type="Pfam" id="PF20469"/>
    </source>
</evidence>
<gene>
    <name evidence="3" type="ORF">MSMAP_1192</name>
</gene>
<dbReference type="RefSeq" id="WP_048043101.1">
    <property type="nucleotide sequence ID" value="NZ_CP009511.1"/>
</dbReference>
<dbReference type="Proteomes" id="UP000033116">
    <property type="component" value="Chromosome"/>
</dbReference>
<dbReference type="Gene3D" id="3.40.50.300">
    <property type="entry name" value="P-loop containing nucleotide triphosphate hydrolases"/>
    <property type="match status" value="1"/>
</dbReference>
<dbReference type="CDD" id="cd01026">
    <property type="entry name" value="TOPRIM_OLD"/>
    <property type="match status" value="1"/>
</dbReference>
<dbReference type="GeneID" id="24864362"/>
<evidence type="ECO:0000313" key="3">
    <source>
        <dbReference type="EMBL" id="AKB61177.1"/>
    </source>
</evidence>
<dbReference type="InterPro" id="IPR027417">
    <property type="entry name" value="P-loop_NTPase"/>
</dbReference>
<dbReference type="AlphaFoldDB" id="A0A0E3R7X1"/>
<dbReference type="PATRIC" id="fig|1434115.4.peg.1502"/>